<dbReference type="AlphaFoldDB" id="A0AAV3UZ47"/>
<feature type="region of interest" description="Disordered" evidence="1">
    <location>
        <begin position="348"/>
        <end position="380"/>
    </location>
</feature>
<dbReference type="InterPro" id="IPR025924">
    <property type="entry name" value="YHYH_dom"/>
</dbReference>
<reference evidence="3 4" key="1">
    <citation type="journal article" date="2017" name="Antonie Van Leeuwenhoek">
        <title>Rhizobium rhizosphaerae sp. nov., a novel species isolated from rice rhizosphere.</title>
        <authorList>
            <person name="Zhao J.J."/>
            <person name="Zhang J."/>
            <person name="Zhang R.J."/>
            <person name="Zhang C.W."/>
            <person name="Yin H.Q."/>
            <person name="Zhang X.X."/>
        </authorList>
    </citation>
    <scope>NUCLEOTIDE SEQUENCE [LARGE SCALE GENOMIC DNA]</scope>
    <source>
        <strain evidence="3 4">S18K6</strain>
    </source>
</reference>
<protein>
    <recommendedName>
        <fullName evidence="2">YHYH domain-containing protein</fullName>
    </recommendedName>
</protein>
<gene>
    <name evidence="3" type="ORF">GCHA_2068</name>
</gene>
<comment type="caution">
    <text evidence="3">The sequence shown here is derived from an EMBL/GenBank/DDBJ whole genome shotgun (WGS) entry which is preliminary data.</text>
</comment>
<sequence>MTNCKMLTSSNIPKIKAKTTPMANAMKMLLIPLTVPFILSACGDEDNSQSQSGSEQSARANASQVDIKLFSLNALAKQPEIVDCTLENGDDAQCAKLVVKYLPDEMEIGPFCPTTLDDKGGIWDWDGTKAGLYRLDKAFLTMLSEQGYIFYDEDGTVHVVDNATSRPTVDHACIQVSEDQEVKITALIPTTPVMADKATPMGVVSKVGIALAGVPIFSDAPSVQHTGHLPALDTCAGHVDPGGWYHYHGTSSDIDSVYAHEHVDAECSNLPQDPAGLFGYAFDGVPIYGSVDANNVMPTDLDECNGHTGLIGDSGVSAYHYHSTNEFPNLPKCLKGVVAKNNFSTTAQAGVGARPPEGTNMSRNEPPRGGRPGANNMSGNGQMVPRGFADAATKLGVSETQLMQAMDDAGGPNADLAKVAKTLGVTDAELKAALPERPKR</sequence>
<evidence type="ECO:0000313" key="3">
    <source>
        <dbReference type="EMBL" id="GAC10019.1"/>
    </source>
</evidence>
<name>A0AAV3UZ47_9ALTE</name>
<dbReference type="RefSeq" id="WP_007987657.1">
    <property type="nucleotide sequence ID" value="NZ_BAEM01000032.1"/>
</dbReference>
<feature type="domain" description="YHYH" evidence="2">
    <location>
        <begin position="187"/>
        <end position="291"/>
    </location>
</feature>
<evidence type="ECO:0000259" key="2">
    <source>
        <dbReference type="Pfam" id="PF14240"/>
    </source>
</evidence>
<organism evidence="3 4">
    <name type="scientific">Paraglaciecola chathamensis S18K6</name>
    <dbReference type="NCBI Taxonomy" id="1127672"/>
    <lineage>
        <taxon>Bacteria</taxon>
        <taxon>Pseudomonadati</taxon>
        <taxon>Pseudomonadota</taxon>
        <taxon>Gammaproteobacteria</taxon>
        <taxon>Alteromonadales</taxon>
        <taxon>Alteromonadaceae</taxon>
        <taxon>Paraglaciecola</taxon>
    </lineage>
</organism>
<evidence type="ECO:0000313" key="4">
    <source>
        <dbReference type="Proteomes" id="UP000006320"/>
    </source>
</evidence>
<dbReference type="EMBL" id="BAEM01000032">
    <property type="protein sequence ID" value="GAC10019.1"/>
    <property type="molecule type" value="Genomic_DNA"/>
</dbReference>
<dbReference type="Proteomes" id="UP000006320">
    <property type="component" value="Unassembled WGS sequence"/>
</dbReference>
<evidence type="ECO:0000256" key="1">
    <source>
        <dbReference type="SAM" id="MobiDB-lite"/>
    </source>
</evidence>
<proteinExistence type="predicted"/>
<accession>A0AAV3UZ47</accession>
<dbReference type="Pfam" id="PF14240">
    <property type="entry name" value="YHYH"/>
    <property type="match status" value="1"/>
</dbReference>